<protein>
    <recommendedName>
        <fullName evidence="3">PAS domain-containing protein</fullName>
    </recommendedName>
</protein>
<dbReference type="InterPro" id="IPR035965">
    <property type="entry name" value="PAS-like_dom_sf"/>
</dbReference>
<accession>G9XRQ8</accession>
<reference evidence="1 2" key="1">
    <citation type="submission" date="2011-08" db="EMBL/GenBank/DDBJ databases">
        <authorList>
            <person name="Weinstock G."/>
            <person name="Sodergren E."/>
            <person name="Clifton S."/>
            <person name="Fulton L."/>
            <person name="Fulton B."/>
            <person name="Courtney L."/>
            <person name="Fronick C."/>
            <person name="Harrison M."/>
            <person name="Strong C."/>
            <person name="Farmer C."/>
            <person name="Delahaunty K."/>
            <person name="Markovic C."/>
            <person name="Hall O."/>
            <person name="Minx P."/>
            <person name="Tomlinson C."/>
            <person name="Mitreva M."/>
            <person name="Hou S."/>
            <person name="Chen J."/>
            <person name="Wollam A."/>
            <person name="Pepin K.H."/>
            <person name="Johnson M."/>
            <person name="Bhonagiri V."/>
            <person name="Zhang X."/>
            <person name="Suruliraj S."/>
            <person name="Warren W."/>
            <person name="Chinwalla A."/>
            <person name="Mardis E.R."/>
            <person name="Wilson R.K."/>
        </authorList>
    </citation>
    <scope>NUCLEOTIDE SEQUENCE [LARGE SCALE GENOMIC DNA]</scope>
    <source>
        <strain evidence="1 2">DP7</strain>
    </source>
</reference>
<comment type="caution">
    <text evidence="1">The sequence shown here is derived from an EMBL/GenBank/DDBJ whole genome shotgun (WGS) entry which is preliminary data.</text>
</comment>
<dbReference type="HOGENOM" id="CLU_2192761_0_0_9"/>
<name>G9XRQ8_DESHA</name>
<dbReference type="AlphaFoldDB" id="G9XRQ8"/>
<dbReference type="SUPFAM" id="SSF55785">
    <property type="entry name" value="PYP-like sensor domain (PAS domain)"/>
    <property type="match status" value="1"/>
</dbReference>
<evidence type="ECO:0000313" key="2">
    <source>
        <dbReference type="Proteomes" id="UP000004416"/>
    </source>
</evidence>
<dbReference type="Gene3D" id="3.30.450.20">
    <property type="entry name" value="PAS domain"/>
    <property type="match status" value="1"/>
</dbReference>
<evidence type="ECO:0008006" key="3">
    <source>
        <dbReference type="Google" id="ProtNLM"/>
    </source>
</evidence>
<dbReference type="PATRIC" id="fig|537010.4.peg.3422"/>
<proteinExistence type="predicted"/>
<dbReference type="Proteomes" id="UP000004416">
    <property type="component" value="Unassembled WGS sequence"/>
</dbReference>
<sequence length="108" mass="12479">MKRRMRMNLEQAFHESSAGLLVTDADFKVIWANHFEEEFYNKPVIGLEVVDCHRSENREKISEFLAQFKAGAMKEFTKTAVGMIITYSSYTVDGEFAGLVRTRIRLPK</sequence>
<organism evidence="1 2">
    <name type="scientific">Desulfitobacterium hafniense DP7</name>
    <dbReference type="NCBI Taxonomy" id="537010"/>
    <lineage>
        <taxon>Bacteria</taxon>
        <taxon>Bacillati</taxon>
        <taxon>Bacillota</taxon>
        <taxon>Clostridia</taxon>
        <taxon>Eubacteriales</taxon>
        <taxon>Desulfitobacteriaceae</taxon>
        <taxon>Desulfitobacterium</taxon>
    </lineage>
</organism>
<gene>
    <name evidence="1" type="ORF">HMPREF0322_03655</name>
</gene>
<dbReference type="EMBL" id="AFZX01000094">
    <property type="protein sequence ID" value="EHL05635.1"/>
    <property type="molecule type" value="Genomic_DNA"/>
</dbReference>
<evidence type="ECO:0000313" key="1">
    <source>
        <dbReference type="EMBL" id="EHL05635.1"/>
    </source>
</evidence>